<reference evidence="3 4" key="1">
    <citation type="submission" date="2013-05" db="EMBL/GenBank/DDBJ databases">
        <title>Between feast and famine: a lifestyle of most important marine PAH-degrading bacterium Cycloclasticus sp. 7ME.</title>
        <authorList>
            <person name="Yakimov M.M."/>
            <person name="Messina E."/>
            <person name="Genovese M."/>
            <person name="Denaro R."/>
            <person name="Crisafi F."/>
            <person name="Russo D."/>
            <person name="Cappello S."/>
            <person name="Santisi S."/>
            <person name="Smedile F."/>
            <person name="Golyshina O.V."/>
            <person name="Tran H."/>
            <person name="Pieper D.H."/>
            <person name="Golyshin P.N."/>
            <person name="Giuliano L."/>
        </authorList>
    </citation>
    <scope>NUCLEOTIDE SEQUENCE [LARGE SCALE GENOMIC DNA]</scope>
    <source>
        <strain evidence="3 4">78-ME</strain>
    </source>
</reference>
<dbReference type="PATRIC" id="fig|1198232.3.peg.205"/>
<dbReference type="AlphaFoldDB" id="S5U0U0"/>
<evidence type="ECO:0000256" key="1">
    <source>
        <dbReference type="SAM" id="MobiDB-lite"/>
    </source>
</evidence>
<dbReference type="EMBL" id="CP005996">
    <property type="protein sequence ID" value="AGS40823.1"/>
    <property type="molecule type" value="Genomic_DNA"/>
</dbReference>
<accession>S5U0U0</accession>
<evidence type="ECO:0000313" key="2">
    <source>
        <dbReference type="EMBL" id="AGS38544.1"/>
    </source>
</evidence>
<feature type="region of interest" description="Disordered" evidence="1">
    <location>
        <begin position="1"/>
        <end position="26"/>
    </location>
</feature>
<dbReference type="Proteomes" id="UP000015380">
    <property type="component" value="Chromosome"/>
</dbReference>
<dbReference type="eggNOG" id="ENOG50331MF">
    <property type="taxonomic scope" value="Bacteria"/>
</dbReference>
<name>S5U0U0_9GAMM</name>
<reference evidence="4" key="2">
    <citation type="journal article" date="2016" name="Environ. Microbiol. Rep.">
        <title>Analysis of defence systems and a conjugative IncP-1 plasmid in the marine polyaromatic hydrocarbons-degrading bacterium Cycloclasticus sp. 78-ME.</title>
        <authorList>
            <person name="Yakimov M.M."/>
            <person name="Crisafi F."/>
            <person name="Messina E."/>
            <person name="Smedile F."/>
            <person name="Lopatina A."/>
            <person name="Denaro R."/>
            <person name="Pieper D.H."/>
            <person name="Golyshin P.N."/>
            <person name="Giuliano L."/>
        </authorList>
    </citation>
    <scope>NUCLEOTIDE SEQUENCE [LARGE SCALE GENOMIC DNA]</scope>
    <source>
        <strain evidence="4">78-ME</strain>
    </source>
</reference>
<protein>
    <submittedName>
        <fullName evidence="2">Zn-ribbon protein</fullName>
    </submittedName>
</protein>
<sequence length="92" mass="10330">MNKLKREWNKKPNRMSARIEKERKPNKCPNCSASPVASILYGYVGMDSVLEQKIEEGRVSLGGCCEGMGGPVWECTHCGLKIYQKLIVKKLS</sequence>
<gene>
    <name evidence="2" type="ORF">CYCME_0202</name>
    <name evidence="3" type="ORF">CYCME_2518</name>
</gene>
<proteinExistence type="predicted"/>
<dbReference type="HOGENOM" id="CLU_188470_0_0_6"/>
<dbReference type="EMBL" id="CP005996">
    <property type="protein sequence ID" value="AGS38544.1"/>
    <property type="molecule type" value="Genomic_DNA"/>
</dbReference>
<evidence type="ECO:0000313" key="3">
    <source>
        <dbReference type="EMBL" id="AGS40823.1"/>
    </source>
</evidence>
<dbReference type="RefSeq" id="WP_020931862.1">
    <property type="nucleotide sequence ID" value="NC_021917.1"/>
</dbReference>
<organism evidence="3 4">
    <name type="scientific">Cycloclasticus zancles 78-ME</name>
    <dbReference type="NCBI Taxonomy" id="1198232"/>
    <lineage>
        <taxon>Bacteria</taxon>
        <taxon>Pseudomonadati</taxon>
        <taxon>Pseudomonadota</taxon>
        <taxon>Gammaproteobacteria</taxon>
        <taxon>Thiotrichales</taxon>
        <taxon>Piscirickettsiaceae</taxon>
        <taxon>Cycloclasticus</taxon>
    </lineage>
</organism>
<dbReference type="KEGG" id="cza:CYCME_2518"/>
<dbReference type="KEGG" id="cza:CYCME_0202"/>
<keyword evidence="4" id="KW-1185">Reference proteome</keyword>
<feature type="compositionally biased region" description="Basic and acidic residues" evidence="1">
    <location>
        <begin position="1"/>
        <end position="10"/>
    </location>
</feature>
<evidence type="ECO:0000313" key="4">
    <source>
        <dbReference type="Proteomes" id="UP000015380"/>
    </source>
</evidence>